<proteinExistence type="predicted"/>
<organism evidence="2">
    <name type="scientific">Streptomyces flaveolus</name>
    <dbReference type="NCBI Taxonomy" id="67297"/>
    <lineage>
        <taxon>Bacteria</taxon>
        <taxon>Bacillati</taxon>
        <taxon>Actinomycetota</taxon>
        <taxon>Actinomycetes</taxon>
        <taxon>Kitasatosporales</taxon>
        <taxon>Streptomycetaceae</taxon>
        <taxon>Streptomyces</taxon>
    </lineage>
</organism>
<dbReference type="AlphaFoldDB" id="D3U9X5"/>
<feature type="compositionally biased region" description="Polar residues" evidence="1">
    <location>
        <begin position="183"/>
        <end position="195"/>
    </location>
</feature>
<evidence type="ECO:0000313" key="2">
    <source>
        <dbReference type="EMBL" id="ACY06276.1"/>
    </source>
</evidence>
<evidence type="ECO:0000256" key="1">
    <source>
        <dbReference type="SAM" id="MobiDB-lite"/>
    </source>
</evidence>
<feature type="compositionally biased region" description="Basic and acidic residues" evidence="1">
    <location>
        <begin position="214"/>
        <end position="225"/>
    </location>
</feature>
<feature type="region of interest" description="Disordered" evidence="1">
    <location>
        <begin position="1"/>
        <end position="46"/>
    </location>
</feature>
<accession>D3U9X5</accession>
<reference evidence="2" key="1">
    <citation type="journal article" date="2010" name="Mol. Biosyst.">
        <title>Cloning, sequencing and characterization of the biosynthetic gene cluster of sanglifehrin A, a potent cyclophilin inhibitor.</title>
        <authorList>
            <person name="Qu X."/>
            <person name="Jiang N."/>
            <person name="Xu F."/>
            <person name="Shao L."/>
            <person name="Tang G."/>
            <person name="Wilkinson B."/>
            <person name="Liu W."/>
        </authorList>
    </citation>
    <scope>NUCLEOTIDE SEQUENCE</scope>
    <source>
        <strain evidence="2">DSM 9954</strain>
    </source>
</reference>
<name>D3U9X5_9ACTN</name>
<sequence length="261" mass="27395">MHGGGARSPFRGSRCAEPWTPESSVSVRSAGCGCGDEERGETMGEGERETWTTEEFGSSHVGAVGVLLADGTVPDPVLFLSSSGAEARWLSERSVYDGRPHGGPRAAALRAVCSCGWAGPGRALDWNESDEEEGEDPREAAEAASPASLRYSFPHASDTRAAWASAHGVYFPDGLRSHDDSNEQAAGTRANSGSSALGRCLHTRATSSPSRTARPPDGHVVHSRDLVSTPLRCPAHCSPSRGPAPMPPDRNALCGQPPRSP</sequence>
<feature type="compositionally biased region" description="Acidic residues" evidence="1">
    <location>
        <begin position="127"/>
        <end position="136"/>
    </location>
</feature>
<protein>
    <submittedName>
        <fullName evidence="2">Uncharacterized protein</fullName>
    </submittedName>
</protein>
<dbReference type="EMBL" id="FJ809786">
    <property type="protein sequence ID" value="ACY06276.1"/>
    <property type="molecule type" value="Genomic_DNA"/>
</dbReference>
<feature type="region of interest" description="Disordered" evidence="1">
    <location>
        <begin position="124"/>
        <end position="147"/>
    </location>
</feature>
<feature type="region of interest" description="Disordered" evidence="1">
    <location>
        <begin position="179"/>
        <end position="261"/>
    </location>
</feature>
<feature type="compositionally biased region" description="Basic and acidic residues" evidence="1">
    <location>
        <begin position="36"/>
        <end position="46"/>
    </location>
</feature>